<reference evidence="3 4" key="1">
    <citation type="submission" date="2017-05" db="EMBL/GenBank/DDBJ databases">
        <title>Biotechnological potential of actinobacteria isolated from South African environments.</title>
        <authorList>
            <person name="Le Roes-Hill M."/>
            <person name="Prins A."/>
            <person name="Durrell K.A."/>
        </authorList>
    </citation>
    <scope>NUCLEOTIDE SEQUENCE [LARGE SCALE GENOMIC DNA]</scope>
    <source>
        <strain evidence="3">M26</strain>
    </source>
</reference>
<evidence type="ECO:0000313" key="4">
    <source>
        <dbReference type="Proteomes" id="UP000194761"/>
    </source>
</evidence>
<gene>
    <name evidence="3" type="ORF">CA984_28390</name>
</gene>
<evidence type="ECO:0000256" key="1">
    <source>
        <dbReference type="ARBA" id="ARBA00009981"/>
    </source>
</evidence>
<name>A0A243RDT8_9ACTN</name>
<comment type="similarity">
    <text evidence="1 2">Belongs to the phD/YefM antitoxin family.</text>
</comment>
<dbReference type="AlphaFoldDB" id="A0A243RDT8"/>
<protein>
    <recommendedName>
        <fullName evidence="2">Antitoxin</fullName>
    </recommendedName>
</protein>
<dbReference type="Gene3D" id="3.40.1620.10">
    <property type="entry name" value="YefM-like domain"/>
    <property type="match status" value="1"/>
</dbReference>
<dbReference type="SUPFAM" id="SSF143120">
    <property type="entry name" value="YefM-like"/>
    <property type="match status" value="1"/>
</dbReference>
<dbReference type="EMBL" id="NGFP01000157">
    <property type="protein sequence ID" value="OUC92882.1"/>
    <property type="molecule type" value="Genomic_DNA"/>
</dbReference>
<accession>A0A243RDT8</accession>
<dbReference type="Proteomes" id="UP000194761">
    <property type="component" value="Unassembled WGS sequence"/>
</dbReference>
<proteinExistence type="inferred from homology"/>
<evidence type="ECO:0000313" key="3">
    <source>
        <dbReference type="EMBL" id="OUC92882.1"/>
    </source>
</evidence>
<dbReference type="NCBIfam" id="TIGR01552">
    <property type="entry name" value="phd_fam"/>
    <property type="match status" value="1"/>
</dbReference>
<sequence>MYMTVLPLADARARLSSIVESAVSTHERFEITRNGVPAAVLVAVDDYETMREMIEILASAETVAAIREGIADLEAGRTHSQAEVEAELRRAGRL</sequence>
<dbReference type="Gene3D" id="1.10.1220.170">
    <property type="match status" value="1"/>
</dbReference>
<dbReference type="InterPro" id="IPR051405">
    <property type="entry name" value="phD/YefM_antitoxin"/>
</dbReference>
<organism evidence="3 4">
    <name type="scientific">Streptosporangium minutum</name>
    <dbReference type="NCBI Taxonomy" id="569862"/>
    <lineage>
        <taxon>Bacteria</taxon>
        <taxon>Bacillati</taxon>
        <taxon>Actinomycetota</taxon>
        <taxon>Actinomycetes</taxon>
        <taxon>Streptosporangiales</taxon>
        <taxon>Streptosporangiaceae</taxon>
        <taxon>Streptosporangium</taxon>
    </lineage>
</organism>
<keyword evidence="4" id="KW-1185">Reference proteome</keyword>
<evidence type="ECO:0000256" key="2">
    <source>
        <dbReference type="RuleBase" id="RU362080"/>
    </source>
</evidence>
<dbReference type="PANTHER" id="PTHR33713:SF10">
    <property type="entry name" value="ANTITOXIN YAFN"/>
    <property type="match status" value="1"/>
</dbReference>
<comment type="function">
    <text evidence="2">Antitoxin component of a type II toxin-antitoxin (TA) system.</text>
</comment>
<dbReference type="InterPro" id="IPR006442">
    <property type="entry name" value="Antitoxin_Phd/YefM"/>
</dbReference>
<comment type="caution">
    <text evidence="3">The sequence shown here is derived from an EMBL/GenBank/DDBJ whole genome shotgun (WGS) entry which is preliminary data.</text>
</comment>
<dbReference type="Pfam" id="PF02604">
    <property type="entry name" value="PhdYeFM_antitox"/>
    <property type="match status" value="1"/>
</dbReference>
<dbReference type="InterPro" id="IPR036165">
    <property type="entry name" value="YefM-like_sf"/>
</dbReference>
<dbReference type="PANTHER" id="PTHR33713">
    <property type="entry name" value="ANTITOXIN YAFN-RELATED"/>
    <property type="match status" value="1"/>
</dbReference>